<evidence type="ECO:0000313" key="11">
    <source>
        <dbReference type="EMBL" id="RAK62014.1"/>
    </source>
</evidence>
<dbReference type="EC" id="3.1.3.18" evidence="5 10"/>
<evidence type="ECO:0000313" key="12">
    <source>
        <dbReference type="Proteomes" id="UP000249524"/>
    </source>
</evidence>
<dbReference type="GO" id="GO:0008967">
    <property type="term" value="F:phosphoglycolate phosphatase activity"/>
    <property type="evidence" value="ECO:0007669"/>
    <property type="project" value="UniProtKB-UniRule"/>
</dbReference>
<dbReference type="PANTHER" id="PTHR43434">
    <property type="entry name" value="PHOSPHOGLYCOLATE PHOSPHATASE"/>
    <property type="match status" value="1"/>
</dbReference>
<comment type="cofactor">
    <cofactor evidence="2 10">
        <name>Mg(2+)</name>
        <dbReference type="ChEBI" id="CHEBI:18420"/>
    </cofactor>
</comment>
<keyword evidence="8 10" id="KW-0460">Magnesium</keyword>
<dbReference type="PRINTS" id="PR00413">
    <property type="entry name" value="HADHALOGNASE"/>
</dbReference>
<dbReference type="Gene3D" id="1.10.150.240">
    <property type="entry name" value="Putative phosphatase, domain 2"/>
    <property type="match status" value="1"/>
</dbReference>
<evidence type="ECO:0000256" key="1">
    <source>
        <dbReference type="ARBA" id="ARBA00000830"/>
    </source>
</evidence>
<sequence>MAADASLKGAVVAFDLDGTLVDTAPDLIGTLNVLLKDEGLPVLPLADARPFIGRGARWMIERGFEAAGEHLHPTRSQALFERFILHYRERIADESRPFPGCEAALDTLAAAGARLCVCTNKRTDLSIALLERLDLARRFDAIVGADMAPAIKPDPRHLQVAVDAVGGDLGRTIMVGDAATDAGAARGAGAGLILVSFGYTEIPVADLDPDELIHSFDDLPSACLRLLTACGPRSGRL</sequence>
<comment type="function">
    <text evidence="10">Specifically catalyzes the dephosphorylation of 2-phosphoglycolate. Is involved in the dissimilation of the intracellular 2-phosphoglycolate formed during the DNA repair of 3'-phosphoglycolate ends, a major class of DNA lesions induced by oxidative stress.</text>
</comment>
<evidence type="ECO:0000256" key="5">
    <source>
        <dbReference type="ARBA" id="ARBA00013078"/>
    </source>
</evidence>
<dbReference type="SFLD" id="SFLDG01129">
    <property type="entry name" value="C1.5:_HAD__Beta-PGM__Phosphata"/>
    <property type="match status" value="1"/>
</dbReference>
<feature type="active site" description="Nucleophile" evidence="10">
    <location>
        <position position="15"/>
    </location>
</feature>
<comment type="pathway">
    <text evidence="3 10">Organic acid metabolism; glycolate biosynthesis; glycolate from 2-phosphoglycolate: step 1/1.</text>
</comment>
<keyword evidence="9 10" id="KW-0119">Carbohydrate metabolism</keyword>
<accession>A0A328B859</accession>
<evidence type="ECO:0000256" key="3">
    <source>
        <dbReference type="ARBA" id="ARBA00004818"/>
    </source>
</evidence>
<dbReference type="NCBIfam" id="TIGR01549">
    <property type="entry name" value="HAD-SF-IA-v1"/>
    <property type="match status" value="1"/>
</dbReference>
<dbReference type="PANTHER" id="PTHR43434:SF1">
    <property type="entry name" value="PHOSPHOGLYCOLATE PHOSPHATASE"/>
    <property type="match status" value="1"/>
</dbReference>
<name>A0A328B859_9CAUL</name>
<dbReference type="Pfam" id="PF13419">
    <property type="entry name" value="HAD_2"/>
    <property type="match status" value="1"/>
</dbReference>
<dbReference type="InterPro" id="IPR050155">
    <property type="entry name" value="HAD-like_hydrolase_sf"/>
</dbReference>
<comment type="catalytic activity">
    <reaction evidence="1 10">
        <text>2-phosphoglycolate + H2O = glycolate + phosphate</text>
        <dbReference type="Rhea" id="RHEA:14369"/>
        <dbReference type="ChEBI" id="CHEBI:15377"/>
        <dbReference type="ChEBI" id="CHEBI:29805"/>
        <dbReference type="ChEBI" id="CHEBI:43474"/>
        <dbReference type="ChEBI" id="CHEBI:58033"/>
        <dbReference type="EC" id="3.1.3.18"/>
    </reaction>
</comment>
<comment type="similarity">
    <text evidence="4 10">Belongs to the HAD-like hydrolase superfamily. CbbY/CbbZ/Gph/YieH family.</text>
</comment>
<dbReference type="GO" id="GO:0046872">
    <property type="term" value="F:metal ion binding"/>
    <property type="evidence" value="ECO:0007669"/>
    <property type="project" value="UniProtKB-KW"/>
</dbReference>
<keyword evidence="7 10" id="KW-0378">Hydrolase</keyword>
<dbReference type="EMBL" id="QFYS01000014">
    <property type="protein sequence ID" value="RAK62014.1"/>
    <property type="molecule type" value="Genomic_DNA"/>
</dbReference>
<dbReference type="InterPro" id="IPR023214">
    <property type="entry name" value="HAD_sf"/>
</dbReference>
<evidence type="ECO:0000256" key="7">
    <source>
        <dbReference type="ARBA" id="ARBA00022801"/>
    </source>
</evidence>
<evidence type="ECO:0000256" key="2">
    <source>
        <dbReference type="ARBA" id="ARBA00001946"/>
    </source>
</evidence>
<dbReference type="NCBIfam" id="TIGR01449">
    <property type="entry name" value="PGP_bact"/>
    <property type="match status" value="1"/>
</dbReference>
<dbReference type="GO" id="GO:0046295">
    <property type="term" value="P:glycolate biosynthetic process"/>
    <property type="evidence" value="ECO:0007669"/>
    <property type="project" value="UniProtKB-UniRule"/>
</dbReference>
<dbReference type="InterPro" id="IPR023198">
    <property type="entry name" value="PGP-like_dom2"/>
</dbReference>
<dbReference type="InterPro" id="IPR006439">
    <property type="entry name" value="HAD-SF_hydro_IA"/>
</dbReference>
<dbReference type="InterPro" id="IPR036412">
    <property type="entry name" value="HAD-like_sf"/>
</dbReference>
<dbReference type="InterPro" id="IPR041492">
    <property type="entry name" value="HAD_2"/>
</dbReference>
<evidence type="ECO:0000256" key="8">
    <source>
        <dbReference type="ARBA" id="ARBA00022842"/>
    </source>
</evidence>
<dbReference type="AlphaFoldDB" id="A0A328B859"/>
<feature type="binding site" evidence="10">
    <location>
        <position position="17"/>
    </location>
    <ligand>
        <name>Mg(2+)</name>
        <dbReference type="ChEBI" id="CHEBI:18420"/>
    </ligand>
</feature>
<evidence type="ECO:0000256" key="9">
    <source>
        <dbReference type="ARBA" id="ARBA00023277"/>
    </source>
</evidence>
<protein>
    <recommendedName>
        <fullName evidence="5 10">Phosphoglycolate phosphatase</fullName>
        <shortName evidence="10">PGP</shortName>
        <shortName evidence="10">PGPase</shortName>
        <ecNumber evidence="5 10">3.1.3.18</ecNumber>
    </recommendedName>
</protein>
<proteinExistence type="inferred from homology"/>
<organism evidence="11 12">
    <name type="scientific">Phenylobacterium kunshanense</name>
    <dbReference type="NCBI Taxonomy" id="1445034"/>
    <lineage>
        <taxon>Bacteria</taxon>
        <taxon>Pseudomonadati</taxon>
        <taxon>Pseudomonadota</taxon>
        <taxon>Alphaproteobacteria</taxon>
        <taxon>Caulobacterales</taxon>
        <taxon>Caulobacteraceae</taxon>
        <taxon>Phenylobacterium</taxon>
    </lineage>
</organism>
<gene>
    <name evidence="11" type="primary">gph</name>
    <name evidence="11" type="ORF">DJ019_20065</name>
</gene>
<dbReference type="InterPro" id="IPR037512">
    <property type="entry name" value="PGPase_prok"/>
</dbReference>
<dbReference type="SUPFAM" id="SSF56784">
    <property type="entry name" value="HAD-like"/>
    <property type="match status" value="1"/>
</dbReference>
<comment type="caution">
    <text evidence="11">The sequence shown here is derived from an EMBL/GenBank/DDBJ whole genome shotgun (WGS) entry which is preliminary data.</text>
</comment>
<keyword evidence="6 10" id="KW-0479">Metal-binding</keyword>
<dbReference type="RefSeq" id="WP_111278561.1">
    <property type="nucleotide sequence ID" value="NZ_QFYS01000014.1"/>
</dbReference>
<dbReference type="GO" id="GO:0006281">
    <property type="term" value="P:DNA repair"/>
    <property type="evidence" value="ECO:0007669"/>
    <property type="project" value="TreeGrafter"/>
</dbReference>
<evidence type="ECO:0000256" key="4">
    <source>
        <dbReference type="ARBA" id="ARBA00006171"/>
    </source>
</evidence>
<dbReference type="OrthoDB" id="9793014at2"/>
<dbReference type="Proteomes" id="UP000249524">
    <property type="component" value="Unassembled WGS sequence"/>
</dbReference>
<dbReference type="SFLD" id="SFLDS00003">
    <property type="entry name" value="Haloacid_Dehalogenase"/>
    <property type="match status" value="1"/>
</dbReference>
<dbReference type="HAMAP" id="MF_00495">
    <property type="entry name" value="GPH_hydrolase_bact"/>
    <property type="match status" value="1"/>
</dbReference>
<dbReference type="UniPathway" id="UPA00865">
    <property type="reaction ID" value="UER00834"/>
</dbReference>
<feature type="binding site" evidence="10">
    <location>
        <position position="177"/>
    </location>
    <ligand>
        <name>Mg(2+)</name>
        <dbReference type="ChEBI" id="CHEBI:18420"/>
    </ligand>
</feature>
<evidence type="ECO:0000256" key="10">
    <source>
        <dbReference type="HAMAP-Rule" id="MF_00495"/>
    </source>
</evidence>
<dbReference type="Gene3D" id="3.40.50.1000">
    <property type="entry name" value="HAD superfamily/HAD-like"/>
    <property type="match status" value="1"/>
</dbReference>
<evidence type="ECO:0000256" key="6">
    <source>
        <dbReference type="ARBA" id="ARBA00022723"/>
    </source>
</evidence>
<dbReference type="GO" id="GO:0005975">
    <property type="term" value="P:carbohydrate metabolic process"/>
    <property type="evidence" value="ECO:0007669"/>
    <property type="project" value="InterPro"/>
</dbReference>
<dbReference type="GO" id="GO:0005829">
    <property type="term" value="C:cytosol"/>
    <property type="evidence" value="ECO:0007669"/>
    <property type="project" value="TreeGrafter"/>
</dbReference>
<feature type="binding site" evidence="10">
    <location>
        <position position="15"/>
    </location>
    <ligand>
        <name>Mg(2+)</name>
        <dbReference type="ChEBI" id="CHEBI:18420"/>
    </ligand>
</feature>
<reference evidence="11 12" key="1">
    <citation type="submission" date="2018-05" db="EMBL/GenBank/DDBJ databases">
        <authorList>
            <person name="Lanie J.A."/>
            <person name="Ng W.-L."/>
            <person name="Kazmierczak K.M."/>
            <person name="Andrzejewski T.M."/>
            <person name="Davidsen T.M."/>
            <person name="Wayne K.J."/>
            <person name="Tettelin H."/>
            <person name="Glass J.I."/>
            <person name="Rusch D."/>
            <person name="Podicherti R."/>
            <person name="Tsui H.-C.T."/>
            <person name="Winkler M.E."/>
        </authorList>
    </citation>
    <scope>NUCLEOTIDE SEQUENCE [LARGE SCALE GENOMIC DNA]</scope>
    <source>
        <strain evidence="11 12">BUT-10</strain>
    </source>
</reference>
<keyword evidence="12" id="KW-1185">Reference proteome</keyword>